<dbReference type="EMBL" id="BMQN01000012">
    <property type="protein sequence ID" value="GGS03698.1"/>
    <property type="molecule type" value="Genomic_DNA"/>
</dbReference>
<name>A0ABQ2S9U7_9DEIO</name>
<comment type="caution">
    <text evidence="1">The sequence shown here is derived from an EMBL/GenBank/DDBJ whole genome shotgun (WGS) entry which is preliminary data.</text>
</comment>
<protein>
    <recommendedName>
        <fullName evidence="3">DUF2336 domain-containing protein</fullName>
    </recommendedName>
</protein>
<organism evidence="1 2">
    <name type="scientific">Deinococcus sedimenti</name>
    <dbReference type="NCBI Taxonomy" id="1867090"/>
    <lineage>
        <taxon>Bacteria</taxon>
        <taxon>Thermotogati</taxon>
        <taxon>Deinococcota</taxon>
        <taxon>Deinococci</taxon>
        <taxon>Deinococcales</taxon>
        <taxon>Deinococcaceae</taxon>
        <taxon>Deinococcus</taxon>
    </lineage>
</organism>
<dbReference type="Proteomes" id="UP000644548">
    <property type="component" value="Unassembled WGS sequence"/>
</dbReference>
<gene>
    <name evidence="1" type="ORF">GCM10008960_32790</name>
</gene>
<evidence type="ECO:0000313" key="1">
    <source>
        <dbReference type="EMBL" id="GGS03698.1"/>
    </source>
</evidence>
<sequence>MNHSPPPDQPARTRALKLLQLARRGVGGERTNATRLLLTHLQANDMTLFDIDPGLPVTQDLSVLDSLREAQLELAKLGTDRQDEALERLVDDPTLTPAEIERVLGVMDLQILARHRSEAWAHLDGVDSGRYAALVDRLNPKALSAFGGSVAQRVHMALREAYWRAAYPLRTLRVQGEVDQALVAGLLTGLGGIGIRVLADGVEAHLDGDQLARARSMMVQDLPALRRTATDALRALGEQHARAQRG</sequence>
<dbReference type="RefSeq" id="WP_189074255.1">
    <property type="nucleotide sequence ID" value="NZ_BMQN01000012.1"/>
</dbReference>
<evidence type="ECO:0008006" key="3">
    <source>
        <dbReference type="Google" id="ProtNLM"/>
    </source>
</evidence>
<reference evidence="2" key="1">
    <citation type="journal article" date="2019" name="Int. J. Syst. Evol. Microbiol.">
        <title>The Global Catalogue of Microorganisms (GCM) 10K type strain sequencing project: providing services to taxonomists for standard genome sequencing and annotation.</title>
        <authorList>
            <consortium name="The Broad Institute Genomics Platform"/>
            <consortium name="The Broad Institute Genome Sequencing Center for Infectious Disease"/>
            <person name="Wu L."/>
            <person name="Ma J."/>
        </authorList>
    </citation>
    <scope>NUCLEOTIDE SEQUENCE [LARGE SCALE GENOMIC DNA]</scope>
    <source>
        <strain evidence="2">JCM 31405</strain>
    </source>
</reference>
<proteinExistence type="predicted"/>
<keyword evidence="2" id="KW-1185">Reference proteome</keyword>
<accession>A0ABQ2S9U7</accession>
<evidence type="ECO:0000313" key="2">
    <source>
        <dbReference type="Proteomes" id="UP000644548"/>
    </source>
</evidence>